<protein>
    <recommendedName>
        <fullName evidence="8 10">Phosphate acyltransferase</fullName>
        <ecNumber evidence="8 10">2.3.1.274</ecNumber>
    </recommendedName>
    <alternativeName>
        <fullName evidence="10">Acyl-ACP phosphotransacylase</fullName>
    </alternativeName>
    <alternativeName>
        <fullName evidence="10">Acyl-[acyl-carrier-protein]--phosphate acyltransferase</fullName>
    </alternativeName>
    <alternativeName>
        <fullName evidence="10">Phosphate-acyl-ACP acyltransferase</fullName>
    </alternativeName>
</protein>
<dbReference type="GO" id="GO:0008654">
    <property type="term" value="P:phospholipid biosynthetic process"/>
    <property type="evidence" value="ECO:0007669"/>
    <property type="project" value="UniProtKB-KW"/>
</dbReference>
<keyword evidence="3 10" id="KW-0444">Lipid biosynthesis</keyword>
<reference evidence="12" key="1">
    <citation type="journal article" date="2015" name="PeerJ">
        <title>First genomic representation of candidate bacterial phylum KSB3 points to enhanced environmental sensing as a trigger of wastewater bulking.</title>
        <authorList>
            <person name="Sekiguchi Y."/>
            <person name="Ohashi A."/>
            <person name="Parks D.H."/>
            <person name="Yamauchi T."/>
            <person name="Tyson G.W."/>
            <person name="Hugenholtz P."/>
        </authorList>
    </citation>
    <scope>NUCLEOTIDE SEQUENCE [LARGE SCALE GENOMIC DNA]</scope>
</reference>
<proteinExistence type="inferred from homology"/>
<dbReference type="PANTHER" id="PTHR30100">
    <property type="entry name" value="FATTY ACID/PHOSPHOLIPID SYNTHESIS PROTEIN PLSX"/>
    <property type="match status" value="1"/>
</dbReference>
<comment type="function">
    <text evidence="10">Catalyzes the reversible formation of acyl-phosphate (acyl-PO(4)) from acyl-[acyl-carrier-protein] (acyl-ACP). This enzyme utilizes acyl-ACP as fatty acyl donor, but not acyl-CoA.</text>
</comment>
<evidence type="ECO:0000256" key="7">
    <source>
        <dbReference type="ARBA" id="ARBA00023264"/>
    </source>
</evidence>
<dbReference type="Pfam" id="PF02504">
    <property type="entry name" value="FA_synthesis"/>
    <property type="match status" value="1"/>
</dbReference>
<evidence type="ECO:0000256" key="10">
    <source>
        <dbReference type="HAMAP-Rule" id="MF_00019"/>
    </source>
</evidence>
<keyword evidence="4 10" id="KW-0808">Transferase</keyword>
<comment type="subcellular location">
    <subcellularLocation>
        <location evidence="10">Cytoplasm</location>
    </subcellularLocation>
    <text evidence="10">Associated with the membrane possibly through PlsY.</text>
</comment>
<dbReference type="EC" id="2.3.1.274" evidence="8 10"/>
<dbReference type="InterPro" id="IPR003664">
    <property type="entry name" value="FA_synthesis"/>
</dbReference>
<evidence type="ECO:0000313" key="13">
    <source>
        <dbReference type="Proteomes" id="UP000030700"/>
    </source>
</evidence>
<dbReference type="GO" id="GO:0043811">
    <property type="term" value="F:phosphate:acyl-[acyl carrier protein] acyltransferase activity"/>
    <property type="evidence" value="ECO:0007669"/>
    <property type="project" value="UniProtKB-UniRule"/>
</dbReference>
<evidence type="ECO:0000256" key="6">
    <source>
        <dbReference type="ARBA" id="ARBA00023209"/>
    </source>
</evidence>
<feature type="compositionally biased region" description="Basic and acidic residues" evidence="11">
    <location>
        <begin position="354"/>
        <end position="366"/>
    </location>
</feature>
<dbReference type="EMBL" id="DF820461">
    <property type="protein sequence ID" value="GAK54242.1"/>
    <property type="molecule type" value="Genomic_DNA"/>
</dbReference>
<keyword evidence="12" id="KW-0012">Acyltransferase</keyword>
<evidence type="ECO:0000256" key="4">
    <source>
        <dbReference type="ARBA" id="ARBA00022679"/>
    </source>
</evidence>
<evidence type="ECO:0000256" key="3">
    <source>
        <dbReference type="ARBA" id="ARBA00022516"/>
    </source>
</evidence>
<dbReference type="AlphaFoldDB" id="A0A081BS61"/>
<comment type="catalytic activity">
    <reaction evidence="1 10">
        <text>a fatty acyl-[ACP] + phosphate = an acyl phosphate + holo-[ACP]</text>
        <dbReference type="Rhea" id="RHEA:42292"/>
        <dbReference type="Rhea" id="RHEA-COMP:9685"/>
        <dbReference type="Rhea" id="RHEA-COMP:14125"/>
        <dbReference type="ChEBI" id="CHEBI:43474"/>
        <dbReference type="ChEBI" id="CHEBI:59918"/>
        <dbReference type="ChEBI" id="CHEBI:64479"/>
        <dbReference type="ChEBI" id="CHEBI:138651"/>
        <dbReference type="EC" id="2.3.1.274"/>
    </reaction>
</comment>
<organism evidence="12">
    <name type="scientific">Candidatus Moduliflexus flocculans</name>
    <dbReference type="NCBI Taxonomy" id="1499966"/>
    <lineage>
        <taxon>Bacteria</taxon>
        <taxon>Candidatus Moduliflexota</taxon>
        <taxon>Candidatus Moduliflexia</taxon>
        <taxon>Candidatus Moduliflexales</taxon>
        <taxon>Candidatus Moduliflexaceae</taxon>
    </lineage>
</organism>
<dbReference type="STRING" id="1499966.U14_05521"/>
<evidence type="ECO:0000256" key="5">
    <source>
        <dbReference type="ARBA" id="ARBA00023098"/>
    </source>
</evidence>
<dbReference type="PANTHER" id="PTHR30100:SF1">
    <property type="entry name" value="PHOSPHATE ACYLTRANSFERASE"/>
    <property type="match status" value="1"/>
</dbReference>
<dbReference type="HAMAP" id="MF_00019">
    <property type="entry name" value="PlsX"/>
    <property type="match status" value="1"/>
</dbReference>
<keyword evidence="7 10" id="KW-1208">Phospholipid metabolism</keyword>
<dbReference type="GO" id="GO:0005737">
    <property type="term" value="C:cytoplasm"/>
    <property type="evidence" value="ECO:0007669"/>
    <property type="project" value="UniProtKB-SubCell"/>
</dbReference>
<comment type="pathway">
    <text evidence="10">Lipid metabolism; phospholipid metabolism.</text>
</comment>
<keyword evidence="5 10" id="KW-0443">Lipid metabolism</keyword>
<evidence type="ECO:0000256" key="1">
    <source>
        <dbReference type="ARBA" id="ARBA00001232"/>
    </source>
</evidence>
<keyword evidence="6 10" id="KW-0594">Phospholipid biosynthesis</keyword>
<sequence>MRIAVDAMGGDYAPEAIVEGAVQAAEEYGFTIILVGQEDRVRQELAKYKTDHLSIEVRHAPDIVEMHDLPSVALRRKKESSLHKAIYMTKNGEADAAVSAGNTGAGMAIAKVACRMLEGVERPALATVIPNVNGYMVLIDVGANVDCKPMHLLQFAVMGHVYAQSVVGIENPRIGLLSVGEEDSKGNTLTKEVFEPLSQSKLNFIGNAEGRDVFNGRMDVIVCDGFIGNVVLKVSESLAKTMGLFMKDAFSKNWRTKLGYLLVKPGIEEMKTRMDYEEYGGAPLLGINGVVIISHGSSKARATKNAIRVAAESVTHHINDQIVEIMNASGFDLKSYAKATSIWHQLTRSIRHEPPKDQKDELHPHEQSTPLPASDTASLPEFQPYEEPEQERKYWWQKKQRHADSLKEADAPAPSLADAPAASLPALPEAQEIKDAERFSEESRDVTSQKKSWWKRREASRPANETAPPSSDAQTADDAPPPTKE</sequence>
<evidence type="ECO:0000313" key="12">
    <source>
        <dbReference type="EMBL" id="GAK54242.1"/>
    </source>
</evidence>
<accession>A0A081BS61</accession>
<dbReference type="GO" id="GO:0006633">
    <property type="term" value="P:fatty acid biosynthetic process"/>
    <property type="evidence" value="ECO:0007669"/>
    <property type="project" value="UniProtKB-UniRule"/>
</dbReference>
<keyword evidence="13" id="KW-1185">Reference proteome</keyword>
<name>A0A081BS61_9BACT</name>
<keyword evidence="2 10" id="KW-0963">Cytoplasm</keyword>
<dbReference type="InterPro" id="IPR012281">
    <property type="entry name" value="Phospholipid_synth_PlsX-like"/>
</dbReference>
<feature type="compositionally biased region" description="Basic and acidic residues" evidence="11">
    <location>
        <begin position="431"/>
        <end position="448"/>
    </location>
</feature>
<dbReference type="SUPFAM" id="SSF53659">
    <property type="entry name" value="Isocitrate/Isopropylmalate dehydrogenase-like"/>
    <property type="match status" value="1"/>
</dbReference>
<feature type="region of interest" description="Disordered" evidence="11">
    <location>
        <begin position="354"/>
        <end position="485"/>
    </location>
</feature>
<evidence type="ECO:0000256" key="11">
    <source>
        <dbReference type="SAM" id="MobiDB-lite"/>
    </source>
</evidence>
<dbReference type="Proteomes" id="UP000030700">
    <property type="component" value="Unassembled WGS sequence"/>
</dbReference>
<gene>
    <name evidence="10" type="primary">plsX</name>
    <name evidence="12" type="ORF">U14_05521</name>
</gene>
<evidence type="ECO:0000256" key="8">
    <source>
        <dbReference type="ARBA" id="ARBA00024069"/>
    </source>
</evidence>
<dbReference type="HOGENOM" id="CLU_039379_1_2_0"/>
<evidence type="ECO:0000256" key="2">
    <source>
        <dbReference type="ARBA" id="ARBA00022490"/>
    </source>
</evidence>
<comment type="subunit">
    <text evidence="9 10">Homodimer. Probably interacts with PlsY.</text>
</comment>
<feature type="compositionally biased region" description="Polar residues" evidence="11">
    <location>
        <begin position="367"/>
        <end position="377"/>
    </location>
</feature>
<feature type="compositionally biased region" description="Low complexity" evidence="11">
    <location>
        <begin position="411"/>
        <end position="430"/>
    </location>
</feature>
<comment type="similarity">
    <text evidence="10">Belongs to the PlsX family.</text>
</comment>
<dbReference type="UniPathway" id="UPA00085"/>
<evidence type="ECO:0000256" key="9">
    <source>
        <dbReference type="ARBA" id="ARBA00046608"/>
    </source>
</evidence>
<dbReference type="NCBIfam" id="TIGR00182">
    <property type="entry name" value="plsX"/>
    <property type="match status" value="1"/>
</dbReference>
<dbReference type="Gene3D" id="3.40.718.10">
    <property type="entry name" value="Isopropylmalate Dehydrogenase"/>
    <property type="match status" value="1"/>
</dbReference>